<dbReference type="Gene3D" id="3.40.462.20">
    <property type="match status" value="1"/>
</dbReference>
<dbReference type="InterPro" id="IPR016169">
    <property type="entry name" value="FAD-bd_PCMH_sub2"/>
</dbReference>
<keyword evidence="3" id="KW-0285">Flavoprotein</keyword>
<comment type="cofactor">
    <cofactor evidence="1">
        <name>FAD</name>
        <dbReference type="ChEBI" id="CHEBI:57692"/>
    </cofactor>
</comment>
<dbReference type="PANTHER" id="PTHR42973:SF39">
    <property type="entry name" value="FAD-BINDING PCMH-TYPE DOMAIN-CONTAINING PROTEIN"/>
    <property type="match status" value="1"/>
</dbReference>
<gene>
    <name evidence="7" type="ORF">Msi02_76640</name>
</gene>
<dbReference type="PANTHER" id="PTHR42973">
    <property type="entry name" value="BINDING OXIDOREDUCTASE, PUTATIVE (AFU_ORTHOLOGUE AFUA_1G17690)-RELATED"/>
    <property type="match status" value="1"/>
</dbReference>
<dbReference type="Gene3D" id="3.30.43.10">
    <property type="entry name" value="Uridine Diphospho-n-acetylenolpyruvylglucosamine Reductase, domain 2"/>
    <property type="match status" value="1"/>
</dbReference>
<evidence type="ECO:0000313" key="8">
    <source>
        <dbReference type="Proteomes" id="UP000660454"/>
    </source>
</evidence>
<dbReference type="InterPro" id="IPR012951">
    <property type="entry name" value="BBE"/>
</dbReference>
<comment type="caution">
    <text evidence="7">The sequence shown here is derived from an EMBL/GenBank/DDBJ whole genome shotgun (WGS) entry which is preliminary data.</text>
</comment>
<reference evidence="7 8" key="1">
    <citation type="submission" date="2021-01" db="EMBL/GenBank/DDBJ databases">
        <title>Whole genome shotgun sequence of Microbispora siamensis NBRC 104113.</title>
        <authorList>
            <person name="Komaki H."/>
            <person name="Tamura T."/>
        </authorList>
    </citation>
    <scope>NUCLEOTIDE SEQUENCE [LARGE SCALE GENOMIC DNA]</scope>
    <source>
        <strain evidence="7 8">NBRC 104113</strain>
    </source>
</reference>
<dbReference type="Pfam" id="PF01565">
    <property type="entry name" value="FAD_binding_4"/>
    <property type="match status" value="1"/>
</dbReference>
<evidence type="ECO:0000256" key="1">
    <source>
        <dbReference type="ARBA" id="ARBA00001974"/>
    </source>
</evidence>
<dbReference type="InterPro" id="IPR016166">
    <property type="entry name" value="FAD-bd_PCMH"/>
</dbReference>
<evidence type="ECO:0000313" key="7">
    <source>
        <dbReference type="EMBL" id="GIH66847.1"/>
    </source>
</evidence>
<keyword evidence="5" id="KW-0560">Oxidoreductase</keyword>
<accession>A0ABQ4GZM2</accession>
<dbReference type="InterPro" id="IPR016167">
    <property type="entry name" value="FAD-bd_PCMH_sub1"/>
</dbReference>
<dbReference type="InterPro" id="IPR036318">
    <property type="entry name" value="FAD-bd_PCMH-like_sf"/>
</dbReference>
<dbReference type="Gene3D" id="3.30.465.10">
    <property type="match status" value="1"/>
</dbReference>
<dbReference type="PROSITE" id="PS51387">
    <property type="entry name" value="FAD_PCMH"/>
    <property type="match status" value="1"/>
</dbReference>
<dbReference type="InterPro" id="IPR006094">
    <property type="entry name" value="Oxid_FAD_bind_N"/>
</dbReference>
<dbReference type="InterPro" id="IPR050416">
    <property type="entry name" value="FAD-linked_Oxidoreductase"/>
</dbReference>
<dbReference type="Pfam" id="PF08031">
    <property type="entry name" value="BBE"/>
    <property type="match status" value="1"/>
</dbReference>
<evidence type="ECO:0000256" key="2">
    <source>
        <dbReference type="ARBA" id="ARBA00005466"/>
    </source>
</evidence>
<dbReference type="SUPFAM" id="SSF56176">
    <property type="entry name" value="FAD-binding/transporter-associated domain-like"/>
    <property type="match status" value="1"/>
</dbReference>
<protein>
    <submittedName>
        <fullName evidence="7">Oxidoreductase</fullName>
    </submittedName>
</protein>
<evidence type="ECO:0000256" key="5">
    <source>
        <dbReference type="ARBA" id="ARBA00023002"/>
    </source>
</evidence>
<organism evidence="7 8">
    <name type="scientific">Microbispora siamensis</name>
    <dbReference type="NCBI Taxonomy" id="564413"/>
    <lineage>
        <taxon>Bacteria</taxon>
        <taxon>Bacillati</taxon>
        <taxon>Actinomycetota</taxon>
        <taxon>Actinomycetes</taxon>
        <taxon>Streptosporangiales</taxon>
        <taxon>Streptosporangiaceae</taxon>
        <taxon>Microbispora</taxon>
    </lineage>
</organism>
<feature type="domain" description="FAD-binding PCMH-type" evidence="6">
    <location>
        <begin position="42"/>
        <end position="212"/>
    </location>
</feature>
<keyword evidence="4" id="KW-0274">FAD</keyword>
<comment type="similarity">
    <text evidence="2">Belongs to the oxygen-dependent FAD-linked oxidoreductase family.</text>
</comment>
<name>A0ABQ4GZM2_9ACTN</name>
<dbReference type="EMBL" id="BOOF01000061">
    <property type="protein sequence ID" value="GIH66847.1"/>
    <property type="molecule type" value="Genomic_DNA"/>
</dbReference>
<evidence type="ECO:0000256" key="3">
    <source>
        <dbReference type="ARBA" id="ARBA00022630"/>
    </source>
</evidence>
<evidence type="ECO:0000256" key="4">
    <source>
        <dbReference type="ARBA" id="ARBA00022827"/>
    </source>
</evidence>
<keyword evidence="8" id="KW-1185">Reference proteome</keyword>
<proteinExistence type="inferred from homology"/>
<evidence type="ECO:0000259" key="6">
    <source>
        <dbReference type="PROSITE" id="PS51387"/>
    </source>
</evidence>
<dbReference type="RefSeq" id="WP_204052623.1">
    <property type="nucleotide sequence ID" value="NZ_BOOF01000061.1"/>
</dbReference>
<dbReference type="Proteomes" id="UP000660454">
    <property type="component" value="Unassembled WGS sequence"/>
</dbReference>
<sequence length="460" mass="49488">MSTSFDHTVVPLDQLLAEFGEQVVTPDDPRYDEMRAVYPGQFDRRPAVIVRPKDAAQVARVVTIARENGCELAVRGGGHSNAAHGVIDGGLVLDLRDMRELDIDVEGRTAWAQGGMSAGEYTHAVVAHGLVTGFGDTGSVGLGGLTTGGGVGYLVRKHGLTIDDLLAAEVVTADGQILHTDADTHPDLFWAIRGGGGNFGVVTRLKFRLHELESIYGGILILPATAETIEAFVTQAEAAPEELSTIANIMPAPPMPFLAPEHHGSLVIMAMMVFAGPQEDGERVLAPFRAIAAPLADMVQQMPYSGVYPPEDPGFHPVASSLTMFADRIDRQAAETIVKRLTSSTASMAATQLRVLGGAMARVPVDATAFAHRKSRIMVNLAAIYENPQDAPVHDAWVAEFADELRQSDHGAYVNFLADEGEERIRAAYPGATWDRLRAVKTTYDPTNFFHLNQNIPPLP</sequence>